<evidence type="ECO:0000256" key="6">
    <source>
        <dbReference type="SAM" id="Phobius"/>
    </source>
</evidence>
<dbReference type="PANTHER" id="PTHR30485:SF2">
    <property type="entry name" value="BLL0597 PROTEIN"/>
    <property type="match status" value="1"/>
</dbReference>
<feature type="transmembrane region" description="Helical" evidence="6">
    <location>
        <begin position="144"/>
        <end position="164"/>
    </location>
</feature>
<proteinExistence type="predicted"/>
<protein>
    <submittedName>
        <fullName evidence="8">Cytochrome B</fullName>
    </submittedName>
</protein>
<dbReference type="GO" id="GO:0022904">
    <property type="term" value="P:respiratory electron transport chain"/>
    <property type="evidence" value="ECO:0007669"/>
    <property type="project" value="InterPro"/>
</dbReference>
<evidence type="ECO:0000313" key="9">
    <source>
        <dbReference type="Proteomes" id="UP000286678"/>
    </source>
</evidence>
<evidence type="ECO:0000256" key="1">
    <source>
        <dbReference type="ARBA" id="ARBA00004651"/>
    </source>
</evidence>
<keyword evidence="4 6" id="KW-1133">Transmembrane helix</keyword>
<feature type="domain" description="Cytochrome b561 bacterial/Ni-hydrogenase" evidence="7">
    <location>
        <begin position="4"/>
        <end position="175"/>
    </location>
</feature>
<sequence length="207" mass="23267">MKIWDSFVRGYHWLLVMAIFGLWWTAEEALMDWHMRIAFAVGALLLTRFVWAIVGSENARLRAFFRGPKEVVQHLKHLQRKDYTPTATHNPAGGWAVMLMWALLVVQVSTGLFATDEIFFSGPLASLVSSDLQGQLTDLHELNFNVLLTVIGLHVFAILVYRLKGVNLLGAMLHGKREGVSQPKLVNGSLAWALAAAIAASAYYFWW</sequence>
<comment type="subcellular location">
    <subcellularLocation>
        <location evidence="1">Cell membrane</location>
        <topology evidence="1">Multi-pass membrane protein</topology>
    </subcellularLocation>
</comment>
<dbReference type="InterPro" id="IPR011577">
    <property type="entry name" value="Cyt_b561_bac/Ni-Hgenase"/>
</dbReference>
<organism evidence="8 9">
    <name type="scientific">Pseudidiomarina aquimaris</name>
    <dbReference type="NCBI Taxonomy" id="641841"/>
    <lineage>
        <taxon>Bacteria</taxon>
        <taxon>Pseudomonadati</taxon>
        <taxon>Pseudomonadota</taxon>
        <taxon>Gammaproteobacteria</taxon>
        <taxon>Alteromonadales</taxon>
        <taxon>Idiomarinaceae</taxon>
        <taxon>Pseudidiomarina</taxon>
    </lineage>
</organism>
<feature type="transmembrane region" description="Helical" evidence="6">
    <location>
        <begin position="185"/>
        <end position="206"/>
    </location>
</feature>
<dbReference type="RefSeq" id="WP_126833368.1">
    <property type="nucleotide sequence ID" value="NZ_PIPT01000003.1"/>
</dbReference>
<dbReference type="SUPFAM" id="SSF81342">
    <property type="entry name" value="Transmembrane di-heme cytochromes"/>
    <property type="match status" value="1"/>
</dbReference>
<feature type="transmembrane region" description="Helical" evidence="6">
    <location>
        <begin position="37"/>
        <end position="56"/>
    </location>
</feature>
<evidence type="ECO:0000256" key="5">
    <source>
        <dbReference type="ARBA" id="ARBA00023136"/>
    </source>
</evidence>
<accession>A0A432XJ35</accession>
<feature type="transmembrane region" description="Helical" evidence="6">
    <location>
        <begin position="7"/>
        <end position="25"/>
    </location>
</feature>
<evidence type="ECO:0000313" key="8">
    <source>
        <dbReference type="EMBL" id="RUO48738.1"/>
    </source>
</evidence>
<dbReference type="Gene3D" id="1.20.950.20">
    <property type="entry name" value="Transmembrane di-heme cytochromes, Chain C"/>
    <property type="match status" value="1"/>
</dbReference>
<dbReference type="InterPro" id="IPR051542">
    <property type="entry name" value="Hydrogenase_cytochrome"/>
</dbReference>
<evidence type="ECO:0000256" key="2">
    <source>
        <dbReference type="ARBA" id="ARBA00022475"/>
    </source>
</evidence>
<dbReference type="GO" id="GO:0020037">
    <property type="term" value="F:heme binding"/>
    <property type="evidence" value="ECO:0007669"/>
    <property type="project" value="TreeGrafter"/>
</dbReference>
<keyword evidence="5 6" id="KW-0472">Membrane</keyword>
<feature type="transmembrane region" description="Helical" evidence="6">
    <location>
        <begin position="95"/>
        <end position="114"/>
    </location>
</feature>
<name>A0A432XJ35_9GAMM</name>
<keyword evidence="3 6" id="KW-0812">Transmembrane</keyword>
<dbReference type="Pfam" id="PF01292">
    <property type="entry name" value="Ni_hydr_CYTB"/>
    <property type="match status" value="1"/>
</dbReference>
<dbReference type="GO" id="GO:0005886">
    <property type="term" value="C:plasma membrane"/>
    <property type="evidence" value="ECO:0007669"/>
    <property type="project" value="UniProtKB-SubCell"/>
</dbReference>
<dbReference type="Proteomes" id="UP000286678">
    <property type="component" value="Unassembled WGS sequence"/>
</dbReference>
<dbReference type="GO" id="GO:0009055">
    <property type="term" value="F:electron transfer activity"/>
    <property type="evidence" value="ECO:0007669"/>
    <property type="project" value="InterPro"/>
</dbReference>
<dbReference type="OrthoDB" id="196472at2"/>
<evidence type="ECO:0000256" key="3">
    <source>
        <dbReference type="ARBA" id="ARBA00022692"/>
    </source>
</evidence>
<dbReference type="PANTHER" id="PTHR30485">
    <property type="entry name" value="NI/FE-HYDROGENASE 1 B-TYPE CYTOCHROME SUBUNIT"/>
    <property type="match status" value="1"/>
</dbReference>
<keyword evidence="9" id="KW-1185">Reference proteome</keyword>
<reference evidence="9" key="1">
    <citation type="journal article" date="2018" name="Front. Microbiol.">
        <title>Genome-Based Analysis Reveals the Taxonomy and Diversity of the Family Idiomarinaceae.</title>
        <authorList>
            <person name="Liu Y."/>
            <person name="Lai Q."/>
            <person name="Shao Z."/>
        </authorList>
    </citation>
    <scope>NUCLEOTIDE SEQUENCE [LARGE SCALE GENOMIC DNA]</scope>
    <source>
        <strain evidence="9">SW15</strain>
    </source>
</reference>
<dbReference type="AlphaFoldDB" id="A0A432XJ35"/>
<dbReference type="EMBL" id="PIPT01000003">
    <property type="protein sequence ID" value="RUO48738.1"/>
    <property type="molecule type" value="Genomic_DNA"/>
</dbReference>
<dbReference type="InterPro" id="IPR016174">
    <property type="entry name" value="Di-haem_cyt_TM"/>
</dbReference>
<evidence type="ECO:0000259" key="7">
    <source>
        <dbReference type="Pfam" id="PF01292"/>
    </source>
</evidence>
<evidence type="ECO:0000256" key="4">
    <source>
        <dbReference type="ARBA" id="ARBA00022989"/>
    </source>
</evidence>
<comment type="caution">
    <text evidence="8">The sequence shown here is derived from an EMBL/GenBank/DDBJ whole genome shotgun (WGS) entry which is preliminary data.</text>
</comment>
<keyword evidence="2" id="KW-1003">Cell membrane</keyword>
<gene>
    <name evidence="8" type="ORF">CWE21_05080</name>
</gene>